<dbReference type="EMBL" id="JACNJN010000021">
    <property type="protein sequence ID" value="MBC8333714.1"/>
    <property type="molecule type" value="Genomic_DNA"/>
</dbReference>
<dbReference type="SUPFAM" id="SSF51735">
    <property type="entry name" value="NAD(P)-binding Rossmann-fold domains"/>
    <property type="match status" value="1"/>
</dbReference>
<dbReference type="FunFam" id="3.40.50.720:FF:000084">
    <property type="entry name" value="Short-chain dehydrogenase reductase"/>
    <property type="match status" value="1"/>
</dbReference>
<protein>
    <submittedName>
        <fullName evidence="3">SDR family oxidoreductase</fullName>
    </submittedName>
</protein>
<accession>A0A8J6NH85</accession>
<dbReference type="InterPro" id="IPR050259">
    <property type="entry name" value="SDR"/>
</dbReference>
<dbReference type="CDD" id="cd05233">
    <property type="entry name" value="SDR_c"/>
    <property type="match status" value="1"/>
</dbReference>
<dbReference type="PRINTS" id="PR00080">
    <property type="entry name" value="SDRFAMILY"/>
</dbReference>
<dbReference type="InterPro" id="IPR002347">
    <property type="entry name" value="SDR_fam"/>
</dbReference>
<dbReference type="Gene3D" id="3.40.50.720">
    <property type="entry name" value="NAD(P)-binding Rossmann-like Domain"/>
    <property type="match status" value="1"/>
</dbReference>
<comment type="caution">
    <text evidence="3">The sequence shown here is derived from an EMBL/GenBank/DDBJ whole genome shotgun (WGS) entry which is preliminary data.</text>
</comment>
<dbReference type="InterPro" id="IPR020904">
    <property type="entry name" value="Sc_DH/Rdtase_CS"/>
</dbReference>
<dbReference type="AlphaFoldDB" id="A0A8J6NH85"/>
<comment type="similarity">
    <text evidence="1">Belongs to the short-chain dehydrogenases/reductases (SDR) family.</text>
</comment>
<dbReference type="InterPro" id="IPR036291">
    <property type="entry name" value="NAD(P)-bd_dom_sf"/>
</dbReference>
<evidence type="ECO:0000256" key="2">
    <source>
        <dbReference type="ARBA" id="ARBA00023002"/>
    </source>
</evidence>
<dbReference type="GO" id="GO:0032787">
    <property type="term" value="P:monocarboxylic acid metabolic process"/>
    <property type="evidence" value="ECO:0007669"/>
    <property type="project" value="UniProtKB-ARBA"/>
</dbReference>
<dbReference type="PROSITE" id="PS00061">
    <property type="entry name" value="ADH_SHORT"/>
    <property type="match status" value="1"/>
</dbReference>
<keyword evidence="2" id="KW-0560">Oxidoreductase</keyword>
<dbReference type="PANTHER" id="PTHR42879">
    <property type="entry name" value="3-OXOACYL-(ACYL-CARRIER-PROTEIN) REDUCTASE"/>
    <property type="match status" value="1"/>
</dbReference>
<dbReference type="PRINTS" id="PR00081">
    <property type="entry name" value="GDHRDH"/>
</dbReference>
<dbReference type="Proteomes" id="UP000614469">
    <property type="component" value="Unassembled WGS sequence"/>
</dbReference>
<proteinExistence type="inferred from homology"/>
<gene>
    <name evidence="3" type="ORF">H8E29_00460</name>
</gene>
<evidence type="ECO:0000313" key="3">
    <source>
        <dbReference type="EMBL" id="MBC8333714.1"/>
    </source>
</evidence>
<dbReference type="PANTHER" id="PTHR42879:SF2">
    <property type="entry name" value="3-OXOACYL-[ACYL-CARRIER-PROTEIN] REDUCTASE FABG"/>
    <property type="match status" value="1"/>
</dbReference>
<dbReference type="GO" id="GO:0016491">
    <property type="term" value="F:oxidoreductase activity"/>
    <property type="evidence" value="ECO:0007669"/>
    <property type="project" value="UniProtKB-KW"/>
</dbReference>
<dbReference type="Pfam" id="PF13561">
    <property type="entry name" value="adh_short_C2"/>
    <property type="match status" value="1"/>
</dbReference>
<organism evidence="3 4">
    <name type="scientific">Candidatus Desulfolinea nitratireducens</name>
    <dbReference type="NCBI Taxonomy" id="2841698"/>
    <lineage>
        <taxon>Bacteria</taxon>
        <taxon>Bacillati</taxon>
        <taxon>Chloroflexota</taxon>
        <taxon>Anaerolineae</taxon>
        <taxon>Anaerolineales</taxon>
        <taxon>Anaerolineales incertae sedis</taxon>
        <taxon>Candidatus Desulfolinea</taxon>
    </lineage>
</organism>
<sequence>MKVDDCQQVISAVTDYYGRIDILFNNAGVVIQGNAEETTEEEWQNVIALNVTAVWRMSKLVLPHMRKNGKGVIINNASDWGIVGGKDAVAYCTSKGAVIQMTKAMALDHARENIRINAVCPGDTYVQRWVDKGYFNNYDPVDEDIAKKEYGKEIPIGRVGEVDEIARAVIFLASDDASYITGTTLVVDGGNTAM</sequence>
<evidence type="ECO:0000313" key="4">
    <source>
        <dbReference type="Proteomes" id="UP000614469"/>
    </source>
</evidence>
<evidence type="ECO:0000256" key="1">
    <source>
        <dbReference type="ARBA" id="ARBA00006484"/>
    </source>
</evidence>
<reference evidence="3 4" key="1">
    <citation type="submission" date="2020-08" db="EMBL/GenBank/DDBJ databases">
        <title>Bridging the membrane lipid divide: bacteria of the FCB group superphylum have the potential to synthesize archaeal ether lipids.</title>
        <authorList>
            <person name="Villanueva L."/>
            <person name="Von Meijenfeldt F.A.B."/>
            <person name="Westbye A.B."/>
            <person name="Yadav S."/>
            <person name="Hopmans E.C."/>
            <person name="Dutilh B.E."/>
            <person name="Sinninghe Damste J.S."/>
        </authorList>
    </citation>
    <scope>NUCLEOTIDE SEQUENCE [LARGE SCALE GENOMIC DNA]</scope>
    <source>
        <strain evidence="3">NIOZ-UU36</strain>
    </source>
</reference>
<name>A0A8J6NH85_9CHLR</name>